<reference evidence="1 2" key="1">
    <citation type="journal article" date="2010" name="Science">
        <title>Genomic comparison of the ants Camponotus floridanus and Harpegnathos saltator.</title>
        <authorList>
            <person name="Bonasio R."/>
            <person name="Zhang G."/>
            <person name="Ye C."/>
            <person name="Mutti N.S."/>
            <person name="Fang X."/>
            <person name="Qin N."/>
            <person name="Donahue G."/>
            <person name="Yang P."/>
            <person name="Li Q."/>
            <person name="Li C."/>
            <person name="Zhang P."/>
            <person name="Huang Z."/>
            <person name="Berger S.L."/>
            <person name="Reinberg D."/>
            <person name="Wang J."/>
            <person name="Liebig J."/>
        </authorList>
    </citation>
    <scope>NUCLEOTIDE SEQUENCE [LARGE SCALE GENOMIC DNA]</scope>
    <source>
        <strain evidence="2">C129</strain>
    </source>
</reference>
<evidence type="ECO:0000313" key="1">
    <source>
        <dbReference type="EMBL" id="EFN68836.1"/>
    </source>
</evidence>
<name>E2ACK1_CAMFO</name>
<accession>E2ACK1</accession>
<proteinExistence type="predicted"/>
<dbReference type="Proteomes" id="UP000000311">
    <property type="component" value="Unassembled WGS sequence"/>
</dbReference>
<protein>
    <submittedName>
        <fullName evidence="1">Uncharacterized protein</fullName>
    </submittedName>
</protein>
<keyword evidence="2" id="KW-1185">Reference proteome</keyword>
<dbReference type="AlphaFoldDB" id="E2ACK1"/>
<dbReference type="InParanoid" id="E2ACK1"/>
<organism evidence="2">
    <name type="scientific">Camponotus floridanus</name>
    <name type="common">Florida carpenter ant</name>
    <dbReference type="NCBI Taxonomy" id="104421"/>
    <lineage>
        <taxon>Eukaryota</taxon>
        <taxon>Metazoa</taxon>
        <taxon>Ecdysozoa</taxon>
        <taxon>Arthropoda</taxon>
        <taxon>Hexapoda</taxon>
        <taxon>Insecta</taxon>
        <taxon>Pterygota</taxon>
        <taxon>Neoptera</taxon>
        <taxon>Endopterygota</taxon>
        <taxon>Hymenoptera</taxon>
        <taxon>Apocrita</taxon>
        <taxon>Aculeata</taxon>
        <taxon>Formicoidea</taxon>
        <taxon>Formicidae</taxon>
        <taxon>Formicinae</taxon>
        <taxon>Camponotus</taxon>
    </lineage>
</organism>
<sequence length="99" mass="10976">MLGSIGEAMPVVLRPARVKSGGQVDRLRRSINKPRERSRLLRRLQQDILVHPIYGIVENEHSENLVNSVALDASFGYATSSPSGHCWRSRCLSHSAVAL</sequence>
<gene>
    <name evidence="1" type="ORF">EAG_07457</name>
</gene>
<evidence type="ECO:0000313" key="2">
    <source>
        <dbReference type="Proteomes" id="UP000000311"/>
    </source>
</evidence>
<dbReference type="EMBL" id="GL438539">
    <property type="protein sequence ID" value="EFN68836.1"/>
    <property type="molecule type" value="Genomic_DNA"/>
</dbReference>